<sequence length="111" mass="12267">MSQANSTVTFHKPRVILGEGMDEKLFFSGLIKFLEIQDIQIEVYGGKDNLKRFLKTAPLMPGFSGVVALGITGDADDSFTSKSQSIKGKIAEFRGYVNVSSDLRINFCRID</sequence>
<dbReference type="InterPro" id="IPR024508">
    <property type="entry name" value="DUF3226"/>
</dbReference>
<evidence type="ECO:0008006" key="3">
    <source>
        <dbReference type="Google" id="ProtNLM"/>
    </source>
</evidence>
<dbReference type="EMBL" id="JAQPOK010000036">
    <property type="protein sequence ID" value="MDJ1178168.1"/>
    <property type="molecule type" value="Genomic_DNA"/>
</dbReference>
<proteinExistence type="predicted"/>
<keyword evidence="2" id="KW-1185">Reference proteome</keyword>
<reference evidence="1 2" key="1">
    <citation type="submission" date="2023-01" db="EMBL/GenBank/DDBJ databases">
        <title>Novel diversity within Roseofilum (Cyanobacteria; Desertifilaceae) from marine benthic mats with descriptions of four novel species.</title>
        <authorList>
            <person name="Wang Y."/>
            <person name="Berthold D.E."/>
            <person name="Hu J."/>
            <person name="Lefler F.W."/>
            <person name="Laughinghouse H.D. IV."/>
        </authorList>
    </citation>
    <scope>NUCLEOTIDE SEQUENCE [LARGE SCALE GENOMIC DNA]</scope>
    <source>
        <strain evidence="1 2">BLCC-M91</strain>
    </source>
</reference>
<comment type="caution">
    <text evidence="1">The sequence shown here is derived from an EMBL/GenBank/DDBJ whole genome shotgun (WGS) entry which is preliminary data.</text>
</comment>
<protein>
    <recommendedName>
        <fullName evidence="3">DUF4276 family protein</fullName>
    </recommendedName>
</protein>
<accession>A0ABT7BG65</accession>
<organism evidence="1 2">
    <name type="scientific">Roseofilum halophilum BLCC-M91</name>
    <dbReference type="NCBI Taxonomy" id="3022259"/>
    <lineage>
        <taxon>Bacteria</taxon>
        <taxon>Bacillati</taxon>
        <taxon>Cyanobacteriota</taxon>
        <taxon>Cyanophyceae</taxon>
        <taxon>Desertifilales</taxon>
        <taxon>Desertifilaceae</taxon>
        <taxon>Roseofilum</taxon>
        <taxon>Roseofilum halophilum</taxon>
    </lineage>
</organism>
<gene>
    <name evidence="1" type="ORF">PJF56_04755</name>
</gene>
<dbReference type="RefSeq" id="WP_283761490.1">
    <property type="nucleotide sequence ID" value="NZ_JAQPOK010000036.1"/>
</dbReference>
<dbReference type="SUPFAM" id="SSF160945">
    <property type="entry name" value="PH0156-like"/>
    <property type="match status" value="1"/>
</dbReference>
<dbReference type="Pfam" id="PF11536">
    <property type="entry name" value="DUF3226"/>
    <property type="match status" value="1"/>
</dbReference>
<evidence type="ECO:0000313" key="2">
    <source>
        <dbReference type="Proteomes" id="UP001231370"/>
    </source>
</evidence>
<dbReference type="Proteomes" id="UP001231370">
    <property type="component" value="Unassembled WGS sequence"/>
</dbReference>
<name>A0ABT7BG65_9CYAN</name>
<evidence type="ECO:0000313" key="1">
    <source>
        <dbReference type="EMBL" id="MDJ1178168.1"/>
    </source>
</evidence>